<dbReference type="PRINTS" id="PR00035">
    <property type="entry name" value="HTHGNTR"/>
</dbReference>
<dbReference type="Gene3D" id="1.10.10.10">
    <property type="entry name" value="Winged helix-like DNA-binding domain superfamily/Winged helix DNA-binding domain"/>
    <property type="match status" value="1"/>
</dbReference>
<dbReference type="InterPro" id="IPR028978">
    <property type="entry name" value="Chorismate_lyase_/UTRA_dom_sf"/>
</dbReference>
<dbReference type="EMBL" id="VULR01000013">
    <property type="protein sequence ID" value="MSS43972.1"/>
    <property type="molecule type" value="Genomic_DNA"/>
</dbReference>
<protein>
    <submittedName>
        <fullName evidence="5">GntR family transcriptional regulator</fullName>
    </submittedName>
</protein>
<dbReference type="Pfam" id="PF00392">
    <property type="entry name" value="GntR"/>
    <property type="match status" value="1"/>
</dbReference>
<evidence type="ECO:0000256" key="3">
    <source>
        <dbReference type="ARBA" id="ARBA00023163"/>
    </source>
</evidence>
<dbReference type="GO" id="GO:0045892">
    <property type="term" value="P:negative regulation of DNA-templated transcription"/>
    <property type="evidence" value="ECO:0007669"/>
    <property type="project" value="TreeGrafter"/>
</dbReference>
<dbReference type="SMART" id="SM00345">
    <property type="entry name" value="HTH_GNTR"/>
    <property type="match status" value="1"/>
</dbReference>
<accession>A0A844FJ49</accession>
<dbReference type="PANTHER" id="PTHR44846">
    <property type="entry name" value="MANNOSYL-D-GLYCERATE TRANSPORT/METABOLISM SYSTEM REPRESSOR MNGR-RELATED"/>
    <property type="match status" value="1"/>
</dbReference>
<organism evidence="5 6">
    <name type="scientific">Anaerosalibacter bizertensis</name>
    <dbReference type="NCBI Taxonomy" id="932217"/>
    <lineage>
        <taxon>Bacteria</taxon>
        <taxon>Bacillati</taxon>
        <taxon>Bacillota</taxon>
        <taxon>Tissierellia</taxon>
        <taxon>Tissierellales</taxon>
        <taxon>Sporanaerobacteraceae</taxon>
        <taxon>Anaerosalibacter</taxon>
    </lineage>
</organism>
<proteinExistence type="predicted"/>
<evidence type="ECO:0000313" key="6">
    <source>
        <dbReference type="Proteomes" id="UP000462760"/>
    </source>
</evidence>
<keyword evidence="1" id="KW-0805">Transcription regulation</keyword>
<feature type="domain" description="HTH gntR-type" evidence="4">
    <location>
        <begin position="6"/>
        <end position="74"/>
    </location>
</feature>
<dbReference type="Pfam" id="PF07702">
    <property type="entry name" value="UTRA"/>
    <property type="match status" value="1"/>
</dbReference>
<dbReference type="PANTHER" id="PTHR44846:SF1">
    <property type="entry name" value="MANNOSYL-D-GLYCERATE TRANSPORT_METABOLISM SYSTEM REPRESSOR MNGR-RELATED"/>
    <property type="match status" value="1"/>
</dbReference>
<dbReference type="GO" id="GO:0003700">
    <property type="term" value="F:DNA-binding transcription factor activity"/>
    <property type="evidence" value="ECO:0007669"/>
    <property type="project" value="InterPro"/>
</dbReference>
<dbReference type="SMART" id="SM00866">
    <property type="entry name" value="UTRA"/>
    <property type="match status" value="1"/>
</dbReference>
<reference evidence="5 6" key="1">
    <citation type="submission" date="2019-08" db="EMBL/GenBank/DDBJ databases">
        <title>In-depth cultivation of the pig gut microbiome towards novel bacterial diversity and tailored functional studies.</title>
        <authorList>
            <person name="Wylensek D."/>
            <person name="Hitch T.C.A."/>
            <person name="Clavel T."/>
        </authorList>
    </citation>
    <scope>NUCLEOTIDE SEQUENCE [LARGE SCALE GENOMIC DNA]</scope>
    <source>
        <strain evidence="5 6">Med78-601-WT-4W-RMD-3</strain>
    </source>
</reference>
<keyword evidence="3" id="KW-0804">Transcription</keyword>
<dbReference type="PROSITE" id="PS50949">
    <property type="entry name" value="HTH_GNTR"/>
    <property type="match status" value="1"/>
</dbReference>
<dbReference type="AlphaFoldDB" id="A0A844FJ49"/>
<dbReference type="OrthoDB" id="9815017at2"/>
<dbReference type="SUPFAM" id="SSF64288">
    <property type="entry name" value="Chorismate lyase-like"/>
    <property type="match status" value="1"/>
</dbReference>
<dbReference type="GO" id="GO:0003677">
    <property type="term" value="F:DNA binding"/>
    <property type="evidence" value="ECO:0007669"/>
    <property type="project" value="UniProtKB-KW"/>
</dbReference>
<sequence length="241" mass="28310">MENKNNFLYLKVYNKIKDNIISGLWEDGCQLPTEYDLMKKFNVSRHTIRKSLQKLSEEGYIYRQAGRGTFVRHVKSRYKLTALESFTEQMINRGFKPSNDIVDISLEFPDSKIAKYLELEGDEKVYKIVRIRKADNEPMAYEITYVPKNICPGLGIKVEKDTSLYKLYEEEYGLNMDYGNIYLEAEKCDAEIAKKLNIEKNSAMLKMSCIVYLDNKKPLYFVECFYIGNKYIFFASMPRKL</sequence>
<dbReference type="SUPFAM" id="SSF46785">
    <property type="entry name" value="Winged helix' DNA-binding domain"/>
    <property type="match status" value="1"/>
</dbReference>
<dbReference type="InterPro" id="IPR000524">
    <property type="entry name" value="Tscrpt_reg_HTH_GntR"/>
</dbReference>
<dbReference type="Proteomes" id="UP000462760">
    <property type="component" value="Unassembled WGS sequence"/>
</dbReference>
<dbReference type="Gene3D" id="3.40.1410.10">
    <property type="entry name" value="Chorismate lyase-like"/>
    <property type="match status" value="1"/>
</dbReference>
<evidence type="ECO:0000313" key="5">
    <source>
        <dbReference type="EMBL" id="MSS43972.1"/>
    </source>
</evidence>
<name>A0A844FJ49_9FIRM</name>
<evidence type="ECO:0000256" key="2">
    <source>
        <dbReference type="ARBA" id="ARBA00023125"/>
    </source>
</evidence>
<evidence type="ECO:0000259" key="4">
    <source>
        <dbReference type="PROSITE" id="PS50949"/>
    </source>
</evidence>
<dbReference type="InterPro" id="IPR036390">
    <property type="entry name" value="WH_DNA-bd_sf"/>
</dbReference>
<dbReference type="InterPro" id="IPR036388">
    <property type="entry name" value="WH-like_DNA-bd_sf"/>
</dbReference>
<evidence type="ECO:0000256" key="1">
    <source>
        <dbReference type="ARBA" id="ARBA00023015"/>
    </source>
</evidence>
<gene>
    <name evidence="5" type="ORF">FYJ27_09560</name>
</gene>
<dbReference type="InterPro" id="IPR011663">
    <property type="entry name" value="UTRA"/>
</dbReference>
<comment type="caution">
    <text evidence="5">The sequence shown here is derived from an EMBL/GenBank/DDBJ whole genome shotgun (WGS) entry which is preliminary data.</text>
</comment>
<dbReference type="RefSeq" id="WP_154484645.1">
    <property type="nucleotide sequence ID" value="NZ_VULR01000013.1"/>
</dbReference>
<keyword evidence="2" id="KW-0238">DNA-binding</keyword>
<dbReference type="CDD" id="cd07377">
    <property type="entry name" value="WHTH_GntR"/>
    <property type="match status" value="1"/>
</dbReference>
<dbReference type="InterPro" id="IPR050679">
    <property type="entry name" value="Bact_HTH_transcr_reg"/>
</dbReference>